<protein>
    <submittedName>
        <fullName evidence="2">Variant erythrocyte surface antigen-1 family protein</fullName>
    </submittedName>
</protein>
<evidence type="ECO:0000313" key="2">
    <source>
        <dbReference type="EMBL" id="GIX60629.1"/>
    </source>
</evidence>
<proteinExistence type="predicted"/>
<dbReference type="Proteomes" id="UP001497744">
    <property type="component" value="Unassembled WGS sequence"/>
</dbReference>
<name>A0AAV4LP19_BABCB</name>
<dbReference type="RefSeq" id="XP_067712700.1">
    <property type="nucleotide sequence ID" value="XM_067856599.1"/>
</dbReference>
<dbReference type="EMBL" id="BPLF01000001">
    <property type="protein sequence ID" value="GIX60629.1"/>
    <property type="molecule type" value="Genomic_DNA"/>
</dbReference>
<accession>A0AAV4LP19</accession>
<dbReference type="AlphaFoldDB" id="A0AAV4LP19"/>
<comment type="caution">
    <text evidence="2">The sequence shown here is derived from an EMBL/GenBank/DDBJ whole genome shotgun (WGS) entry which is preliminary data.</text>
</comment>
<feature type="transmembrane region" description="Helical" evidence="1">
    <location>
        <begin position="129"/>
        <end position="149"/>
    </location>
</feature>
<keyword evidence="1" id="KW-0812">Transmembrane</keyword>
<gene>
    <name evidence="2" type="ORF">BcabD6B2_00640</name>
</gene>
<sequence length="349" mass="37498">MTAGGKSLTEAPGSLKEAVDWVLCMSGYDDQGDYLNGLQAIQALAQQLKSSLSNVIVEAVNVNTVFQGDEKGHGNLSSNAPINSVASGLKELIGYSSGRLDTQNGIGKPNHYVPSYDGQPPVTQNDNRVVNILLGTIPLLFFGLGFIYWKCRGGWKNLTLSSSPLKDFLFNVGFPIKQLNEEKDGTKVAGMFNSFDEFRYVDSSSTFYDFLKKVEKQTKQELRNVNNVPLGALYLFTYQYLKTKNLINGSTTDNAIPTNENDLSTLLKQIGEAVKNPQLGSLTTLSKAYSTLSTAITTAINIPDPVEESSVVGPVSGTLVTAGLLGGGSAVYFNLGGAGTFLKGILRIP</sequence>
<evidence type="ECO:0000256" key="1">
    <source>
        <dbReference type="SAM" id="Phobius"/>
    </source>
</evidence>
<evidence type="ECO:0000313" key="3">
    <source>
        <dbReference type="Proteomes" id="UP001497744"/>
    </source>
</evidence>
<keyword evidence="3" id="KW-1185">Reference proteome</keyword>
<reference evidence="2 3" key="1">
    <citation type="submission" date="2021-06" db="EMBL/GenBank/DDBJ databases">
        <title>Genome sequence of Babesia caballi.</title>
        <authorList>
            <person name="Yamagishi J."/>
            <person name="Kidaka T."/>
            <person name="Ochi A."/>
        </authorList>
    </citation>
    <scope>NUCLEOTIDE SEQUENCE [LARGE SCALE GENOMIC DNA]</scope>
    <source>
        <strain evidence="2">USDA-D6B2</strain>
    </source>
</reference>
<keyword evidence="1" id="KW-0472">Membrane</keyword>
<keyword evidence="1" id="KW-1133">Transmembrane helix</keyword>
<dbReference type="GeneID" id="94192112"/>
<organism evidence="2 3">
    <name type="scientific">Babesia caballi</name>
    <dbReference type="NCBI Taxonomy" id="5871"/>
    <lineage>
        <taxon>Eukaryota</taxon>
        <taxon>Sar</taxon>
        <taxon>Alveolata</taxon>
        <taxon>Apicomplexa</taxon>
        <taxon>Aconoidasida</taxon>
        <taxon>Piroplasmida</taxon>
        <taxon>Babesiidae</taxon>
        <taxon>Babesia</taxon>
    </lineage>
</organism>